<dbReference type="PANTHER" id="PTHR35814:SF1">
    <property type="entry name" value="GLUTATHIONE S-TRANSFERASE-RELATED"/>
    <property type="match status" value="1"/>
</dbReference>
<accession>A0A7S1Y176</accession>
<evidence type="ECO:0000256" key="3">
    <source>
        <dbReference type="ARBA" id="ARBA00022989"/>
    </source>
</evidence>
<dbReference type="EMBL" id="HBGJ01046177">
    <property type="protein sequence ID" value="CAD9270612.1"/>
    <property type="molecule type" value="Transcribed_RNA"/>
</dbReference>
<dbReference type="AlphaFoldDB" id="A0A7S1Y176"/>
<evidence type="ECO:0000256" key="5">
    <source>
        <dbReference type="SAM" id="Phobius"/>
    </source>
</evidence>
<dbReference type="InterPro" id="IPR023352">
    <property type="entry name" value="MAPEG-like_dom_sf"/>
</dbReference>
<evidence type="ECO:0000256" key="4">
    <source>
        <dbReference type="ARBA" id="ARBA00023136"/>
    </source>
</evidence>
<sequence>MDASNFRTTLVVGAAFGLMQTFLTANVILTRRSSGITMGHGDSKLLERRIRGHANFCETAHMGLILIFLLDLSYTNKVVPASLAALLVAGRCVHALAFNDTKPWVFGRVGGMAMSLTSISLSAIALLVKAAGLN</sequence>
<dbReference type="InterPro" id="IPR001129">
    <property type="entry name" value="Membr-assoc_MAPEG"/>
</dbReference>
<evidence type="ECO:0000313" key="6">
    <source>
        <dbReference type="EMBL" id="CAD9270612.1"/>
    </source>
</evidence>
<evidence type="ECO:0000256" key="2">
    <source>
        <dbReference type="ARBA" id="ARBA00022692"/>
    </source>
</evidence>
<dbReference type="GO" id="GO:0016020">
    <property type="term" value="C:membrane"/>
    <property type="evidence" value="ECO:0007669"/>
    <property type="project" value="UniProtKB-SubCell"/>
</dbReference>
<keyword evidence="2 5" id="KW-0812">Transmembrane</keyword>
<dbReference type="Gene3D" id="1.20.120.550">
    <property type="entry name" value="Membrane associated eicosanoid/glutathione metabolism-like domain"/>
    <property type="match status" value="1"/>
</dbReference>
<proteinExistence type="predicted"/>
<name>A0A7S1Y176_9STRA</name>
<keyword evidence="4 5" id="KW-0472">Membrane</keyword>
<comment type="subcellular location">
    <subcellularLocation>
        <location evidence="1">Membrane</location>
    </subcellularLocation>
</comment>
<feature type="transmembrane region" description="Helical" evidence="5">
    <location>
        <begin position="105"/>
        <end position="128"/>
    </location>
</feature>
<dbReference type="SUPFAM" id="SSF161084">
    <property type="entry name" value="MAPEG domain-like"/>
    <property type="match status" value="1"/>
</dbReference>
<feature type="transmembrane region" description="Helical" evidence="5">
    <location>
        <begin position="6"/>
        <end position="29"/>
    </location>
</feature>
<reference evidence="6" key="1">
    <citation type="submission" date="2021-01" db="EMBL/GenBank/DDBJ databases">
        <authorList>
            <person name="Corre E."/>
            <person name="Pelletier E."/>
            <person name="Niang G."/>
            <person name="Scheremetjew M."/>
            <person name="Finn R."/>
            <person name="Kale V."/>
            <person name="Holt S."/>
            <person name="Cochrane G."/>
            <person name="Meng A."/>
            <person name="Brown T."/>
            <person name="Cohen L."/>
        </authorList>
    </citation>
    <scope>NUCLEOTIDE SEQUENCE</scope>
    <source>
        <strain evidence="6">CCMP2877</strain>
    </source>
</reference>
<protein>
    <submittedName>
        <fullName evidence="6">Uncharacterized protein</fullName>
    </submittedName>
</protein>
<gene>
    <name evidence="6" type="ORF">PPAR1163_LOCUS29051</name>
</gene>
<dbReference type="PANTHER" id="PTHR35814">
    <property type="match status" value="1"/>
</dbReference>
<organism evidence="6">
    <name type="scientific">Phaeomonas parva</name>
    <dbReference type="NCBI Taxonomy" id="124430"/>
    <lineage>
        <taxon>Eukaryota</taxon>
        <taxon>Sar</taxon>
        <taxon>Stramenopiles</taxon>
        <taxon>Ochrophyta</taxon>
        <taxon>Pinguiophyceae</taxon>
        <taxon>Pinguiochrysidales</taxon>
        <taxon>Pinguiochrysidaceae</taxon>
        <taxon>Phaeomonas</taxon>
    </lineage>
</organism>
<dbReference type="Pfam" id="PF01124">
    <property type="entry name" value="MAPEG"/>
    <property type="match status" value="1"/>
</dbReference>
<evidence type="ECO:0000256" key="1">
    <source>
        <dbReference type="ARBA" id="ARBA00004370"/>
    </source>
</evidence>
<keyword evidence="3 5" id="KW-1133">Transmembrane helix</keyword>